<dbReference type="InterPro" id="IPR005218">
    <property type="entry name" value="Diacylglycerol/lipid_kinase"/>
</dbReference>
<dbReference type="InterPro" id="IPR050187">
    <property type="entry name" value="Lipid_Phosphate_FormReg"/>
</dbReference>
<evidence type="ECO:0000256" key="3">
    <source>
        <dbReference type="ARBA" id="ARBA00022777"/>
    </source>
</evidence>
<dbReference type="GO" id="GO:0008654">
    <property type="term" value="P:phospholipid biosynthetic process"/>
    <property type="evidence" value="ECO:0007669"/>
    <property type="project" value="InterPro"/>
</dbReference>
<dbReference type="Gene3D" id="2.60.200.40">
    <property type="match status" value="1"/>
</dbReference>
<evidence type="ECO:0000256" key="1">
    <source>
        <dbReference type="ARBA" id="ARBA00022679"/>
    </source>
</evidence>
<protein>
    <submittedName>
        <fullName evidence="6">Diacylglycerol kinase</fullName>
    </submittedName>
</protein>
<evidence type="ECO:0000256" key="4">
    <source>
        <dbReference type="ARBA" id="ARBA00022840"/>
    </source>
</evidence>
<feature type="domain" description="DAGKc" evidence="5">
    <location>
        <begin position="1"/>
        <end position="131"/>
    </location>
</feature>
<dbReference type="PANTHER" id="PTHR12358:SF54">
    <property type="entry name" value="SPHINGOSINE KINASE RELATED PROTEIN"/>
    <property type="match status" value="1"/>
</dbReference>
<dbReference type="Gene3D" id="3.40.50.10330">
    <property type="entry name" value="Probable inorganic polyphosphate/atp-NAD kinase, domain 1"/>
    <property type="match status" value="1"/>
</dbReference>
<evidence type="ECO:0000313" key="6">
    <source>
        <dbReference type="EMBL" id="PWE58075.1"/>
    </source>
</evidence>
<dbReference type="InterPro" id="IPR045540">
    <property type="entry name" value="YegS/DAGK_C"/>
</dbReference>
<dbReference type="NCBIfam" id="TIGR00147">
    <property type="entry name" value="YegS/Rv2252/BmrU family lipid kinase"/>
    <property type="match status" value="1"/>
</dbReference>
<gene>
    <name evidence="6" type="ORF">DEM27_02485</name>
</gene>
<dbReference type="InterPro" id="IPR017438">
    <property type="entry name" value="ATP-NAD_kinase_N"/>
</dbReference>
<dbReference type="Pfam" id="PF19279">
    <property type="entry name" value="YegS_C"/>
    <property type="match status" value="1"/>
</dbReference>
<dbReference type="OrthoDB" id="142078at2"/>
<keyword evidence="7" id="KW-1185">Reference proteome</keyword>
<dbReference type="Pfam" id="PF00781">
    <property type="entry name" value="DAGK_cat"/>
    <property type="match status" value="1"/>
</dbReference>
<dbReference type="RefSeq" id="WP_109456591.1">
    <property type="nucleotide sequence ID" value="NZ_QFBC01000001.1"/>
</dbReference>
<dbReference type="EMBL" id="QFBC01000001">
    <property type="protein sequence ID" value="PWE58075.1"/>
    <property type="molecule type" value="Genomic_DNA"/>
</dbReference>
<name>A0A2U2DXM3_9HYPH</name>
<dbReference type="PANTHER" id="PTHR12358">
    <property type="entry name" value="SPHINGOSINE KINASE"/>
    <property type="match status" value="1"/>
</dbReference>
<dbReference type="Proteomes" id="UP000245252">
    <property type="component" value="Unassembled WGS sequence"/>
</dbReference>
<proteinExistence type="predicted"/>
<accession>A0A2U2DXM3</accession>
<keyword evidence="3 6" id="KW-0418">Kinase</keyword>
<dbReference type="AlphaFoldDB" id="A0A2U2DXM3"/>
<dbReference type="InterPro" id="IPR001206">
    <property type="entry name" value="Diacylglycerol_kinase_cat_dom"/>
</dbReference>
<evidence type="ECO:0000256" key="2">
    <source>
        <dbReference type="ARBA" id="ARBA00022741"/>
    </source>
</evidence>
<reference evidence="6 7" key="1">
    <citation type="submission" date="2018-05" db="EMBL/GenBank/DDBJ databases">
        <title>The draft genome of strain NS-104.</title>
        <authorList>
            <person name="Hang P."/>
            <person name="Jiang J."/>
        </authorList>
    </citation>
    <scope>NUCLEOTIDE SEQUENCE [LARGE SCALE GENOMIC DNA]</scope>
    <source>
        <strain evidence="6 7">NS-104</strain>
    </source>
</reference>
<dbReference type="SUPFAM" id="SSF111331">
    <property type="entry name" value="NAD kinase/diacylglycerol kinase-like"/>
    <property type="match status" value="1"/>
</dbReference>
<dbReference type="PROSITE" id="PS50146">
    <property type="entry name" value="DAGK"/>
    <property type="match status" value="1"/>
</dbReference>
<evidence type="ECO:0000259" key="5">
    <source>
        <dbReference type="PROSITE" id="PS50146"/>
    </source>
</evidence>
<dbReference type="GO" id="GO:0005524">
    <property type="term" value="F:ATP binding"/>
    <property type="evidence" value="ECO:0007669"/>
    <property type="project" value="UniProtKB-KW"/>
</dbReference>
<evidence type="ECO:0000313" key="7">
    <source>
        <dbReference type="Proteomes" id="UP000245252"/>
    </source>
</evidence>
<keyword evidence="2" id="KW-0547">Nucleotide-binding</keyword>
<dbReference type="InterPro" id="IPR016064">
    <property type="entry name" value="NAD/diacylglycerol_kinase_sf"/>
</dbReference>
<comment type="caution">
    <text evidence="6">The sequence shown here is derived from an EMBL/GenBank/DDBJ whole genome shotgun (WGS) entry which is preliminary data.</text>
</comment>
<dbReference type="GO" id="GO:0016301">
    <property type="term" value="F:kinase activity"/>
    <property type="evidence" value="ECO:0007669"/>
    <property type="project" value="UniProtKB-KW"/>
</dbReference>
<organism evidence="6 7">
    <name type="scientific">Metarhizobium album</name>
    <dbReference type="NCBI Taxonomy" id="2182425"/>
    <lineage>
        <taxon>Bacteria</taxon>
        <taxon>Pseudomonadati</taxon>
        <taxon>Pseudomonadota</taxon>
        <taxon>Alphaproteobacteria</taxon>
        <taxon>Hyphomicrobiales</taxon>
        <taxon>Rhizobiaceae</taxon>
        <taxon>Metarhizobium</taxon>
    </lineage>
</organism>
<keyword evidence="4" id="KW-0067">ATP-binding</keyword>
<sequence length="307" mass="32384">MKIGIVRNPVAGSAAARRLWPRLLAALRRQASETTILETRGAGDAARHARSLCDGGADLVIAVGGDGTIGETVDGILTSSRPETAFSFLAQGTGADFARNFSPAGDPEAMVEALLAAPVRSVDAGLMHCRGEDGAPVERHFANIASFGVPGPIVRSVNTAKRGRSMPGSLRFLYHSAREILRYRPEGVRLTLDGKITFEGPITAIAVCNGAWFGGGMHVAPDAVLDDGFFDVVLLGGAPTLNVFGLLNKLYSGAHIRDPLVRVFRARTVEAEPLGGRAALMDCDGEAPGSLPARFECLPGRLRLKSF</sequence>
<keyword evidence="1" id="KW-0808">Transferase</keyword>